<dbReference type="GO" id="GO:0009055">
    <property type="term" value="F:electron transfer activity"/>
    <property type="evidence" value="ECO:0007669"/>
    <property type="project" value="InterPro"/>
</dbReference>
<evidence type="ECO:0000313" key="11">
    <source>
        <dbReference type="Proteomes" id="UP000434052"/>
    </source>
</evidence>
<dbReference type="InterPro" id="IPR036503">
    <property type="entry name" value="Ald_Fedxn_OxRdtase_N_sf"/>
</dbReference>
<keyword evidence="7" id="KW-0411">Iron-sulfur</keyword>
<evidence type="ECO:0000256" key="8">
    <source>
        <dbReference type="ARBA" id="ARBA00049934"/>
    </source>
</evidence>
<protein>
    <submittedName>
        <fullName evidence="10">Aldehyde ferredoxin oxidoreductase</fullName>
    </submittedName>
</protein>
<dbReference type="InterPro" id="IPR036021">
    <property type="entry name" value="Tungsten_al_ferr_oxy-like_C"/>
</dbReference>
<evidence type="ECO:0000256" key="4">
    <source>
        <dbReference type="ARBA" id="ARBA00022723"/>
    </source>
</evidence>
<comment type="cofactor">
    <cofactor evidence="8">
        <name>tungstopterin</name>
        <dbReference type="ChEBI" id="CHEBI:30402"/>
    </cofactor>
</comment>
<dbReference type="EMBL" id="QMIF01000009">
    <property type="protein sequence ID" value="TVM32820.1"/>
    <property type="molecule type" value="Genomic_DNA"/>
</dbReference>
<dbReference type="GO" id="GO:0046872">
    <property type="term" value="F:metal ion binding"/>
    <property type="evidence" value="ECO:0007669"/>
    <property type="project" value="UniProtKB-KW"/>
</dbReference>
<keyword evidence="3" id="KW-0004">4Fe-4S</keyword>
<organism evidence="10 11">
    <name type="scientific">Oceanidesulfovibrio marinus</name>
    <dbReference type="NCBI Taxonomy" id="370038"/>
    <lineage>
        <taxon>Bacteria</taxon>
        <taxon>Pseudomonadati</taxon>
        <taxon>Thermodesulfobacteriota</taxon>
        <taxon>Desulfovibrionia</taxon>
        <taxon>Desulfovibrionales</taxon>
        <taxon>Desulfovibrionaceae</taxon>
        <taxon>Oceanidesulfovibrio</taxon>
    </lineage>
</organism>
<dbReference type="Gene3D" id="3.60.9.10">
    <property type="entry name" value="Aldehyde ferredoxin oxidoreductase, N-terminal domain"/>
    <property type="match status" value="1"/>
</dbReference>
<reference evidence="10 11" key="1">
    <citation type="submission" date="2018-06" db="EMBL/GenBank/DDBJ databases">
        <title>Complete genome of Desulfovibrio marinus P48SEP.</title>
        <authorList>
            <person name="Crispim J.S."/>
            <person name="Vidigal P.M.P."/>
            <person name="Silva L.C.F."/>
            <person name="Araujo L.C."/>
            <person name="Laguardia C.N."/>
            <person name="Dias R.S."/>
            <person name="Sousa M.P."/>
            <person name="Paula S.O."/>
            <person name="Silva C."/>
        </authorList>
    </citation>
    <scope>NUCLEOTIDE SEQUENCE [LARGE SCALE GENOMIC DNA]</scope>
    <source>
        <strain evidence="10 11">P48SEP</strain>
    </source>
</reference>
<dbReference type="Pfam" id="PF02730">
    <property type="entry name" value="AFOR_N"/>
    <property type="match status" value="1"/>
</dbReference>
<evidence type="ECO:0000259" key="9">
    <source>
        <dbReference type="SMART" id="SM00790"/>
    </source>
</evidence>
<dbReference type="GO" id="GO:0051539">
    <property type="term" value="F:4 iron, 4 sulfur cluster binding"/>
    <property type="evidence" value="ECO:0007669"/>
    <property type="project" value="UniProtKB-KW"/>
</dbReference>
<dbReference type="OrthoDB" id="9763894at2"/>
<comment type="similarity">
    <text evidence="2">Belongs to the AOR/FOR family.</text>
</comment>
<evidence type="ECO:0000256" key="2">
    <source>
        <dbReference type="ARBA" id="ARBA00011032"/>
    </source>
</evidence>
<keyword evidence="6" id="KW-0408">Iron</keyword>
<evidence type="ECO:0000256" key="7">
    <source>
        <dbReference type="ARBA" id="ARBA00023014"/>
    </source>
</evidence>
<dbReference type="SUPFAM" id="SSF56228">
    <property type="entry name" value="Aldehyde ferredoxin oxidoreductase, N-terminal domain"/>
    <property type="match status" value="1"/>
</dbReference>
<sequence length="583" mass="64358">MWTKEHFRVLHVDLTARKSKVLEFGSPVDVLGGSGLAAALYEEYGLPTEPAHHPDQPLIFAIGPLTGSFPLMSKVVCAFKSPYHEQYAESHAGGRMALALRFAGYHALMITGRASTLSVLHVGSRAMNIVDVHYLRGKDVFSTGKLLRTLTRSSDSRGHRSIIRIGPAGEKLSSYACINVDTYRHFGRLGAGAVMGNKNLKAVAVEGDADFDLPAGTNYAKLYKDFFQQVTATDMMRKYHDLGTPQNIIPLNELKSLPWRNLQATSDKAVDKISGETFAEELLLRQTACSGCPVGCIHIGLLRQQFAKDHEFLYRQVSYDYEPIFAMGSMLGLDTASNVLVLLEETEKVGLDVMSAGVALAWATEALEKGVISQEETLVPLKFGDVMGYAQAIRHLGFADNEFYKTLAQGSLVAAAKYGGEDFACVLGQEMAGYATGEVYFVSQATSFRHSHLDTGAYSYDQKRKDQNAEAAIDFLVEDERGRLELCSMVSCLFARSVYKQEALQEALASLELTEMGDNLAQASTNVQQKRWKLKIATGFDPDKVKIPKRFTEVETWRGKIDMDFMRDVQQRYATAVKKLAAS</sequence>
<evidence type="ECO:0000256" key="5">
    <source>
        <dbReference type="ARBA" id="ARBA00023002"/>
    </source>
</evidence>
<comment type="caution">
    <text evidence="10">The sequence shown here is derived from an EMBL/GenBank/DDBJ whole genome shotgun (WGS) entry which is preliminary data.</text>
</comment>
<evidence type="ECO:0000256" key="3">
    <source>
        <dbReference type="ARBA" id="ARBA00022485"/>
    </source>
</evidence>
<dbReference type="RefSeq" id="WP_144306003.1">
    <property type="nucleotide sequence ID" value="NZ_QMIF01000009.1"/>
</dbReference>
<dbReference type="InterPro" id="IPR051919">
    <property type="entry name" value="W-dependent_AOR"/>
</dbReference>
<dbReference type="InterPro" id="IPR013984">
    <property type="entry name" value="Ald_Fedxn_OxRdtase_dom2"/>
</dbReference>
<dbReference type="PANTHER" id="PTHR30038">
    <property type="entry name" value="ALDEHYDE FERREDOXIN OXIDOREDUCTASE"/>
    <property type="match status" value="1"/>
</dbReference>
<dbReference type="Pfam" id="PF01314">
    <property type="entry name" value="AFOR_C"/>
    <property type="match status" value="1"/>
</dbReference>
<dbReference type="Gene3D" id="1.10.599.10">
    <property type="entry name" value="Aldehyde Ferredoxin Oxidoreductase Protein, subunit A, domain 3"/>
    <property type="match status" value="1"/>
</dbReference>
<evidence type="ECO:0000313" key="10">
    <source>
        <dbReference type="EMBL" id="TVM32820.1"/>
    </source>
</evidence>
<dbReference type="InterPro" id="IPR013985">
    <property type="entry name" value="Ald_Fedxn_OxRdtase_dom3"/>
</dbReference>
<dbReference type="Gene3D" id="1.10.569.10">
    <property type="entry name" value="Aldehyde Ferredoxin Oxidoreductase Protein, subunit A, domain 2"/>
    <property type="match status" value="1"/>
</dbReference>
<proteinExistence type="inferred from homology"/>
<dbReference type="InterPro" id="IPR013983">
    <property type="entry name" value="Ald_Fedxn_OxRdtase_N"/>
</dbReference>
<keyword evidence="5" id="KW-0560">Oxidoreductase</keyword>
<dbReference type="Proteomes" id="UP000434052">
    <property type="component" value="Unassembled WGS sequence"/>
</dbReference>
<dbReference type="AlphaFoldDB" id="A0A6P1ZFG3"/>
<gene>
    <name evidence="10" type="ORF">DQK91_14025</name>
</gene>
<accession>A0A6P1ZFG3</accession>
<feature type="domain" description="Aldehyde ferredoxin oxidoreductase N-terminal" evidence="9">
    <location>
        <begin position="6"/>
        <end position="209"/>
    </location>
</feature>
<dbReference type="GO" id="GO:0016625">
    <property type="term" value="F:oxidoreductase activity, acting on the aldehyde or oxo group of donors, iron-sulfur protein as acceptor"/>
    <property type="evidence" value="ECO:0007669"/>
    <property type="project" value="InterPro"/>
</dbReference>
<dbReference type="SUPFAM" id="SSF48310">
    <property type="entry name" value="Aldehyde ferredoxin oxidoreductase, C-terminal domains"/>
    <property type="match status" value="1"/>
</dbReference>
<comment type="cofactor">
    <cofactor evidence="1">
        <name>[4Fe-4S] cluster</name>
        <dbReference type="ChEBI" id="CHEBI:49883"/>
    </cofactor>
</comment>
<name>A0A6P1ZFG3_9BACT</name>
<dbReference type="PANTHER" id="PTHR30038:SF8">
    <property type="entry name" value="ALDEHYDE FERREDOXIN OXIDOREDUCTASE"/>
    <property type="match status" value="1"/>
</dbReference>
<dbReference type="InterPro" id="IPR001203">
    <property type="entry name" value="OxRdtase_Ald_Fedxn_C"/>
</dbReference>
<evidence type="ECO:0000256" key="6">
    <source>
        <dbReference type="ARBA" id="ARBA00023004"/>
    </source>
</evidence>
<dbReference type="SMART" id="SM00790">
    <property type="entry name" value="AFOR_N"/>
    <property type="match status" value="1"/>
</dbReference>
<keyword evidence="4" id="KW-0479">Metal-binding</keyword>
<evidence type="ECO:0000256" key="1">
    <source>
        <dbReference type="ARBA" id="ARBA00001966"/>
    </source>
</evidence>